<dbReference type="InterPro" id="IPR011006">
    <property type="entry name" value="CheY-like_superfamily"/>
</dbReference>
<feature type="modified residue" description="4-aspartylphosphate" evidence="1">
    <location>
        <position position="64"/>
    </location>
</feature>
<dbReference type="Gene3D" id="3.40.50.2300">
    <property type="match status" value="1"/>
</dbReference>
<evidence type="ECO:0000313" key="3">
    <source>
        <dbReference type="EMBL" id="EXI79695.1"/>
    </source>
</evidence>
<dbReference type="Pfam" id="PF00072">
    <property type="entry name" value="Response_reg"/>
    <property type="match status" value="1"/>
</dbReference>
<dbReference type="Proteomes" id="UP000021816">
    <property type="component" value="Unassembled WGS sequence"/>
</dbReference>
<dbReference type="SMART" id="SM00448">
    <property type="entry name" value="REC"/>
    <property type="match status" value="1"/>
</dbReference>
<dbReference type="EMBL" id="JEMX01000047">
    <property type="protein sequence ID" value="EXI79695.1"/>
    <property type="molecule type" value="Genomic_DNA"/>
</dbReference>
<dbReference type="PANTHER" id="PTHR44520">
    <property type="entry name" value="RESPONSE REGULATOR RCP1-RELATED"/>
    <property type="match status" value="1"/>
</dbReference>
<dbReference type="PROSITE" id="PS50110">
    <property type="entry name" value="RESPONSE_REGULATORY"/>
    <property type="match status" value="1"/>
</dbReference>
<keyword evidence="1" id="KW-0597">Phosphoprotein</keyword>
<proteinExistence type="predicted"/>
<gene>
    <name evidence="3" type="primary">rcp1_3</name>
    <name evidence="3" type="ORF">AW10_02268</name>
</gene>
<comment type="caution">
    <text evidence="3">The sequence shown here is derived from an EMBL/GenBank/DDBJ whole genome shotgun (WGS) entry which is preliminary data.</text>
</comment>
<dbReference type="SUPFAM" id="SSF52172">
    <property type="entry name" value="CheY-like"/>
    <property type="match status" value="1"/>
</dbReference>
<dbReference type="InterPro" id="IPR052893">
    <property type="entry name" value="TCS_response_regulator"/>
</dbReference>
<dbReference type="CDD" id="cd17557">
    <property type="entry name" value="REC_Rcp-like"/>
    <property type="match status" value="1"/>
</dbReference>
<dbReference type="PATRIC" id="fig|1454003.3.peg.2313"/>
<evidence type="ECO:0000313" key="4">
    <source>
        <dbReference type="Proteomes" id="UP000021816"/>
    </source>
</evidence>
<sequence length="142" mass="16042">MMERLHRPILLVEDNPADVDLTLRAFAKRHLVNPVNVARDGEEALAWIPRWEAGETPPLLILLDLKLPRIDGLEVLSRLKAHAVSRTLPVVVLTTSEEDKDIEAAYSMGANSYIVKPVDFVKFMDVAAQVEMYWCLLNTPPR</sequence>
<dbReference type="PANTHER" id="PTHR44520:SF1">
    <property type="entry name" value="TWO-COMPONENT SYSTEM REGULATORY PROTEIN"/>
    <property type="match status" value="1"/>
</dbReference>
<dbReference type="GO" id="GO:0000160">
    <property type="term" value="P:phosphorelay signal transduction system"/>
    <property type="evidence" value="ECO:0007669"/>
    <property type="project" value="InterPro"/>
</dbReference>
<protein>
    <submittedName>
        <fullName evidence="3">Response regulator rcp1</fullName>
    </submittedName>
</protein>
<dbReference type="InterPro" id="IPR001789">
    <property type="entry name" value="Sig_transdc_resp-reg_receiver"/>
</dbReference>
<feature type="domain" description="Response regulatory" evidence="2">
    <location>
        <begin position="8"/>
        <end position="131"/>
    </location>
</feature>
<dbReference type="AlphaFoldDB" id="A0A011PS67"/>
<dbReference type="STRING" id="1454003.AW10_02268"/>
<name>A0A011PS67_9PROT</name>
<organism evidence="3 4">
    <name type="scientific">Candidatus Accumulibacter appositus</name>
    <dbReference type="NCBI Taxonomy" id="1454003"/>
    <lineage>
        <taxon>Bacteria</taxon>
        <taxon>Pseudomonadati</taxon>
        <taxon>Pseudomonadota</taxon>
        <taxon>Betaproteobacteria</taxon>
        <taxon>Candidatus Accumulibacter</taxon>
    </lineage>
</organism>
<reference evidence="3 4" key="1">
    <citation type="submission" date="2014-02" db="EMBL/GenBank/DDBJ databases">
        <title>Expanding our view of genomic diversity in Candidatus Accumulibacter clades.</title>
        <authorList>
            <person name="Skennerton C.T."/>
            <person name="Barr J.J."/>
            <person name="Slater F.R."/>
            <person name="Bond P.L."/>
            <person name="Tyson G.W."/>
        </authorList>
    </citation>
    <scope>NUCLEOTIDE SEQUENCE [LARGE SCALE GENOMIC DNA]</scope>
    <source>
        <strain evidence="4">BA-92</strain>
    </source>
</reference>
<evidence type="ECO:0000256" key="1">
    <source>
        <dbReference type="PROSITE-ProRule" id="PRU00169"/>
    </source>
</evidence>
<evidence type="ECO:0000259" key="2">
    <source>
        <dbReference type="PROSITE" id="PS50110"/>
    </source>
</evidence>
<accession>A0A011PS67</accession>